<keyword evidence="2" id="KW-1185">Reference proteome</keyword>
<dbReference type="RefSeq" id="XP_016212932.1">
    <property type="nucleotide sequence ID" value="XM_016359253.1"/>
</dbReference>
<dbReference type="EMBL" id="KN847546">
    <property type="protein sequence ID" value="KIW03063.1"/>
    <property type="molecule type" value="Genomic_DNA"/>
</dbReference>
<protein>
    <submittedName>
        <fullName evidence="1">Uncharacterized protein</fullName>
    </submittedName>
</protein>
<organism evidence="1 2">
    <name type="scientific">Verruconis gallopava</name>
    <dbReference type="NCBI Taxonomy" id="253628"/>
    <lineage>
        <taxon>Eukaryota</taxon>
        <taxon>Fungi</taxon>
        <taxon>Dikarya</taxon>
        <taxon>Ascomycota</taxon>
        <taxon>Pezizomycotina</taxon>
        <taxon>Dothideomycetes</taxon>
        <taxon>Pleosporomycetidae</taxon>
        <taxon>Venturiales</taxon>
        <taxon>Sympoventuriaceae</taxon>
        <taxon>Verruconis</taxon>
    </lineage>
</organism>
<dbReference type="HOGENOM" id="CLU_1877041_0_0_1"/>
<dbReference type="InParanoid" id="A0A0D2A8J4"/>
<evidence type="ECO:0000313" key="2">
    <source>
        <dbReference type="Proteomes" id="UP000053259"/>
    </source>
</evidence>
<proteinExistence type="predicted"/>
<dbReference type="AlphaFoldDB" id="A0A0D2A8J4"/>
<dbReference type="GeneID" id="27313685"/>
<gene>
    <name evidence="1" type="ORF">PV09_05712</name>
</gene>
<evidence type="ECO:0000313" key="1">
    <source>
        <dbReference type="EMBL" id="KIW03063.1"/>
    </source>
</evidence>
<dbReference type="VEuPathDB" id="FungiDB:PV09_05712"/>
<name>A0A0D2A8J4_9PEZI</name>
<accession>A0A0D2A8J4</accession>
<dbReference type="Proteomes" id="UP000053259">
    <property type="component" value="Unassembled WGS sequence"/>
</dbReference>
<sequence>MTASWRSLVEKRRDNPYWSANKLRRASKKAGEMILAARRVTARRASRIIDSWPRPELTTSLVNCRSGQFEGSSRRPCRARLVAKRNEKENGGHTRYRWVCEVVLHSHTSVRISTPMTAFSHALPLAPPACALPTHL</sequence>
<reference evidence="1 2" key="1">
    <citation type="submission" date="2015-01" db="EMBL/GenBank/DDBJ databases">
        <title>The Genome Sequence of Ochroconis gallopava CBS43764.</title>
        <authorList>
            <consortium name="The Broad Institute Genomics Platform"/>
            <person name="Cuomo C."/>
            <person name="de Hoog S."/>
            <person name="Gorbushina A."/>
            <person name="Stielow B."/>
            <person name="Teixiera M."/>
            <person name="Abouelleil A."/>
            <person name="Chapman S.B."/>
            <person name="Priest M."/>
            <person name="Young S.K."/>
            <person name="Wortman J."/>
            <person name="Nusbaum C."/>
            <person name="Birren B."/>
        </authorList>
    </citation>
    <scope>NUCLEOTIDE SEQUENCE [LARGE SCALE GENOMIC DNA]</scope>
    <source>
        <strain evidence="1 2">CBS 43764</strain>
    </source>
</reference>